<feature type="domain" description="F-BAR" evidence="7">
    <location>
        <begin position="31"/>
        <end position="299"/>
    </location>
</feature>
<comment type="subcellular location">
    <subcellularLocation>
        <location evidence="1">Cytoplasm</location>
        <location evidence="1">Cytoskeleton</location>
    </subcellularLocation>
</comment>
<dbReference type="GO" id="GO:0005543">
    <property type="term" value="F:phospholipid binding"/>
    <property type="evidence" value="ECO:0007669"/>
    <property type="project" value="TreeGrafter"/>
</dbReference>
<evidence type="ECO:0000256" key="5">
    <source>
        <dbReference type="PROSITE-ProRule" id="PRU01077"/>
    </source>
</evidence>
<reference evidence="8" key="1">
    <citation type="submission" date="2022-06" db="EMBL/GenBank/DDBJ databases">
        <title>Genome Sequence of Candolleomyces eurysporus.</title>
        <authorList>
            <person name="Buettner E."/>
        </authorList>
    </citation>
    <scope>NUCLEOTIDE SEQUENCE</scope>
    <source>
        <strain evidence="8">VTCC 930004</strain>
    </source>
</reference>
<dbReference type="EMBL" id="JANBPK010000807">
    <property type="protein sequence ID" value="KAJ2931554.1"/>
    <property type="molecule type" value="Genomic_DNA"/>
</dbReference>
<organism evidence="8 9">
    <name type="scientific">Candolleomyces eurysporus</name>
    <dbReference type="NCBI Taxonomy" id="2828524"/>
    <lineage>
        <taxon>Eukaryota</taxon>
        <taxon>Fungi</taxon>
        <taxon>Dikarya</taxon>
        <taxon>Basidiomycota</taxon>
        <taxon>Agaricomycotina</taxon>
        <taxon>Agaricomycetes</taxon>
        <taxon>Agaricomycetidae</taxon>
        <taxon>Agaricales</taxon>
        <taxon>Agaricineae</taxon>
        <taxon>Psathyrellaceae</taxon>
        <taxon>Candolleomyces</taxon>
    </lineage>
</organism>
<evidence type="ECO:0000256" key="2">
    <source>
        <dbReference type="ARBA" id="ARBA00022490"/>
    </source>
</evidence>
<protein>
    <recommendedName>
        <fullName evidence="7">F-BAR domain-containing protein</fullName>
    </recommendedName>
</protein>
<dbReference type="InterPro" id="IPR001060">
    <property type="entry name" value="FCH_dom"/>
</dbReference>
<keyword evidence="3" id="KW-0597">Phosphoprotein</keyword>
<dbReference type="InterPro" id="IPR027267">
    <property type="entry name" value="AH/BAR_dom_sf"/>
</dbReference>
<feature type="compositionally biased region" description="Low complexity" evidence="6">
    <location>
        <begin position="363"/>
        <end position="411"/>
    </location>
</feature>
<proteinExistence type="predicted"/>
<gene>
    <name evidence="8" type="ORF">H1R20_g5612</name>
</gene>
<dbReference type="CDD" id="cd00174">
    <property type="entry name" value="SH3"/>
    <property type="match status" value="1"/>
</dbReference>
<dbReference type="PANTHER" id="PTHR23065">
    <property type="entry name" value="PROLINE-SERINE-THREONINE PHOSPHATASE INTERACTING PROTEIN 1"/>
    <property type="match status" value="1"/>
</dbReference>
<dbReference type="GO" id="GO:0009898">
    <property type="term" value="C:cytoplasmic side of plasma membrane"/>
    <property type="evidence" value="ECO:0007669"/>
    <property type="project" value="TreeGrafter"/>
</dbReference>
<feature type="non-terminal residue" evidence="8">
    <location>
        <position position="643"/>
    </location>
</feature>
<keyword evidence="4" id="KW-0206">Cytoskeleton</keyword>
<dbReference type="GO" id="GO:0120104">
    <property type="term" value="C:mitotic actomyosin contractile ring, proximal layer"/>
    <property type="evidence" value="ECO:0007669"/>
    <property type="project" value="TreeGrafter"/>
</dbReference>
<evidence type="ECO:0000256" key="3">
    <source>
        <dbReference type="ARBA" id="ARBA00022553"/>
    </source>
</evidence>
<dbReference type="InterPro" id="IPR036028">
    <property type="entry name" value="SH3-like_dom_sf"/>
</dbReference>
<evidence type="ECO:0000313" key="9">
    <source>
        <dbReference type="Proteomes" id="UP001140091"/>
    </source>
</evidence>
<evidence type="ECO:0000256" key="4">
    <source>
        <dbReference type="ARBA" id="ARBA00023212"/>
    </source>
</evidence>
<dbReference type="OrthoDB" id="19092at2759"/>
<dbReference type="SUPFAM" id="SSF103657">
    <property type="entry name" value="BAR/IMD domain-like"/>
    <property type="match status" value="1"/>
</dbReference>
<comment type="caution">
    <text evidence="8">The sequence shown here is derived from an EMBL/GenBank/DDBJ whole genome shotgun (WGS) entry which is preliminary data.</text>
</comment>
<dbReference type="SUPFAM" id="SSF50044">
    <property type="entry name" value="SH3-domain"/>
    <property type="match status" value="1"/>
</dbReference>
<dbReference type="Proteomes" id="UP001140091">
    <property type="component" value="Unassembled WGS sequence"/>
</dbReference>
<feature type="compositionally biased region" description="Pro residues" evidence="6">
    <location>
        <begin position="412"/>
        <end position="423"/>
    </location>
</feature>
<keyword evidence="9" id="KW-1185">Reference proteome</keyword>
<keyword evidence="2" id="KW-0963">Cytoplasm</keyword>
<evidence type="ECO:0000313" key="8">
    <source>
        <dbReference type="EMBL" id="KAJ2931554.1"/>
    </source>
</evidence>
<dbReference type="PROSITE" id="PS51741">
    <property type="entry name" value="F_BAR"/>
    <property type="match status" value="1"/>
</dbReference>
<dbReference type="AlphaFoldDB" id="A0A9W8MK83"/>
<dbReference type="Gene3D" id="1.20.1270.60">
    <property type="entry name" value="Arfaptin homology (AH) domain/BAR domain"/>
    <property type="match status" value="1"/>
</dbReference>
<dbReference type="SMART" id="SM00055">
    <property type="entry name" value="FCH"/>
    <property type="match status" value="1"/>
</dbReference>
<keyword evidence="5" id="KW-0175">Coiled coil</keyword>
<dbReference type="PANTHER" id="PTHR23065:SF7">
    <property type="entry name" value="NOSTRIN, ISOFORM H"/>
    <property type="match status" value="1"/>
</dbReference>
<evidence type="ECO:0000256" key="6">
    <source>
        <dbReference type="SAM" id="MobiDB-lite"/>
    </source>
</evidence>
<accession>A0A9W8MK83</accession>
<dbReference type="InterPro" id="IPR031160">
    <property type="entry name" value="F_BAR_dom"/>
</dbReference>
<sequence>MSGRTQQQSSSLSRYTSGRGGSDPFNGSQSRDFCNSFWGSGDDGPNILFKRMRNASKTTDELVNFWNESRSTDLTDPSSLFAPRSIIEEEYALKLAKLAKAPIGGEEIGELKTSLDTLRLETEKQAETHLELARQIRDELETPTAQFHAKQVAHRRNQQSALEKKHKNKQTQEAYVQKAREKYESDCERINSYTQQASYMAGKDLERTNMKLLRARQTVQANEKDLANFTRALFDLLPEWEAEWKNFCDSCQDLEEERLDFMKDILWAYANDISTICVADDQSCERVRTALDNLDPLTDVENFVNDYGTGNSIHQPAEFVPFIEGAPAPSGSGRVRQAKFVRMSVRPNTYSQDPLQDVPPVTNGVSQPQIQQQQPVQTTNGSTNPSTNGHASSGSSAGSHIQHTQPAVTAPPSNPPPPAPTTTPNPRNRQSGPLPVIPGGFRSSSPPPPMPQMPQQHQPQTDAGGGNQVLFYVKALYDYTATIDEEFDFQTGDVIAVTATPDDGCTPFVSVVCPYNQKMHRLFSGLGSTLKPSLQTLSIKFAVMTAPLEALHADEMTGNREMKLRDVFKKACAFTSLNAPVGRQLCLARYPLARVDGGGNDYDSDDPFVGDDSFISRPTTTHPHILLMFVFSVFVLNHRRITA</sequence>
<name>A0A9W8MK83_9AGAR</name>
<evidence type="ECO:0000259" key="7">
    <source>
        <dbReference type="PROSITE" id="PS51741"/>
    </source>
</evidence>
<feature type="compositionally biased region" description="Polar residues" evidence="6">
    <location>
        <begin position="1"/>
        <end position="16"/>
    </location>
</feature>
<feature type="region of interest" description="Disordered" evidence="6">
    <location>
        <begin position="348"/>
        <end position="465"/>
    </location>
</feature>
<dbReference type="GO" id="GO:0007010">
    <property type="term" value="P:cytoskeleton organization"/>
    <property type="evidence" value="ECO:0007669"/>
    <property type="project" value="TreeGrafter"/>
</dbReference>
<dbReference type="Gene3D" id="2.30.30.40">
    <property type="entry name" value="SH3 Domains"/>
    <property type="match status" value="1"/>
</dbReference>
<dbReference type="Pfam" id="PF00611">
    <property type="entry name" value="FCH"/>
    <property type="match status" value="1"/>
</dbReference>
<feature type="region of interest" description="Disordered" evidence="6">
    <location>
        <begin position="1"/>
        <end position="28"/>
    </location>
</feature>
<evidence type="ECO:0000256" key="1">
    <source>
        <dbReference type="ARBA" id="ARBA00004245"/>
    </source>
</evidence>